<dbReference type="Proteomes" id="UP000199034">
    <property type="component" value="Unassembled WGS sequence"/>
</dbReference>
<dbReference type="Pfam" id="PF14219">
    <property type="entry name" value="DUF4328"/>
    <property type="match status" value="1"/>
</dbReference>
<reference evidence="2 3" key="1">
    <citation type="submission" date="2016-10" db="EMBL/GenBank/DDBJ databases">
        <authorList>
            <person name="de Groot N.N."/>
        </authorList>
    </citation>
    <scope>NUCLEOTIDE SEQUENCE [LARGE SCALE GENOMIC DNA]</scope>
    <source>
        <strain evidence="2 3">CGMCC 4.6858</strain>
    </source>
</reference>
<feature type="domain" description="DUF4328" evidence="1">
    <location>
        <begin position="92"/>
        <end position="226"/>
    </location>
</feature>
<dbReference type="RefSeq" id="WP_170866896.1">
    <property type="nucleotide sequence ID" value="NZ_FMZM01000001.1"/>
</dbReference>
<sequence>MSNPYQPPTPYGEPYPAQPSGPFPPQSAWPYGAPQLRVPSDLAVGAIVVASVLTFVQVVITIASWPAAESYRQAAADGVPAWDVFTVYDGLTILLFPSMIACYVVTCLWLSRCRSNIDTFAPHRHHARSRFWVWLCWWVPIVSLWFPFQVVRDVQVADPSGRPPVRLGWWWTGWLTYQILSQGTGRMTSTDGVMSEGVATALPVLETIATVALVVALVRWVAIVRRTTEGQRYLAPQ</sequence>
<dbReference type="InterPro" id="IPR025565">
    <property type="entry name" value="DUF4328"/>
</dbReference>
<protein>
    <recommendedName>
        <fullName evidence="1">DUF4328 domain-containing protein</fullName>
    </recommendedName>
</protein>
<gene>
    <name evidence="2" type="ORF">SAMN05421872_101300</name>
</gene>
<dbReference type="EMBL" id="FMZM01000001">
    <property type="protein sequence ID" value="SDC10815.1"/>
    <property type="molecule type" value="Genomic_DNA"/>
</dbReference>
<evidence type="ECO:0000259" key="1">
    <source>
        <dbReference type="Pfam" id="PF14219"/>
    </source>
</evidence>
<proteinExistence type="predicted"/>
<name>A0A1G6IXK7_9ACTN</name>
<accession>A0A1G6IXK7</accession>
<evidence type="ECO:0000313" key="3">
    <source>
        <dbReference type="Proteomes" id="UP000199034"/>
    </source>
</evidence>
<organism evidence="2 3">
    <name type="scientific">Nocardioides lianchengensis</name>
    <dbReference type="NCBI Taxonomy" id="1045774"/>
    <lineage>
        <taxon>Bacteria</taxon>
        <taxon>Bacillati</taxon>
        <taxon>Actinomycetota</taxon>
        <taxon>Actinomycetes</taxon>
        <taxon>Propionibacteriales</taxon>
        <taxon>Nocardioidaceae</taxon>
        <taxon>Nocardioides</taxon>
    </lineage>
</organism>
<evidence type="ECO:0000313" key="2">
    <source>
        <dbReference type="EMBL" id="SDC10815.1"/>
    </source>
</evidence>
<keyword evidence="3" id="KW-1185">Reference proteome</keyword>
<dbReference type="STRING" id="1045774.SAMN05421872_101300"/>
<dbReference type="AlphaFoldDB" id="A0A1G6IXK7"/>